<name>A0ABZ2LL17_9BACT</name>
<protein>
    <submittedName>
        <fullName evidence="2">Uncharacterized protein</fullName>
    </submittedName>
</protein>
<evidence type="ECO:0000313" key="3">
    <source>
        <dbReference type="Proteomes" id="UP001370348"/>
    </source>
</evidence>
<proteinExistence type="predicted"/>
<dbReference type="Proteomes" id="UP001370348">
    <property type="component" value="Chromosome"/>
</dbReference>
<feature type="transmembrane region" description="Helical" evidence="1">
    <location>
        <begin position="12"/>
        <end position="31"/>
    </location>
</feature>
<dbReference type="EMBL" id="CP089984">
    <property type="protein sequence ID" value="WXB11420.1"/>
    <property type="molecule type" value="Genomic_DNA"/>
</dbReference>
<keyword evidence="3" id="KW-1185">Reference proteome</keyword>
<feature type="transmembrane region" description="Helical" evidence="1">
    <location>
        <begin position="37"/>
        <end position="54"/>
    </location>
</feature>
<evidence type="ECO:0000313" key="2">
    <source>
        <dbReference type="EMBL" id="WXB11420.1"/>
    </source>
</evidence>
<keyword evidence="1" id="KW-1133">Transmembrane helix</keyword>
<keyword evidence="1" id="KW-0472">Membrane</keyword>
<evidence type="ECO:0000256" key="1">
    <source>
        <dbReference type="SAM" id="Phobius"/>
    </source>
</evidence>
<dbReference type="RefSeq" id="WP_394821038.1">
    <property type="nucleotide sequence ID" value="NZ_CP089984.1"/>
</dbReference>
<organism evidence="2 3">
    <name type="scientific">Pendulispora albinea</name>
    <dbReference type="NCBI Taxonomy" id="2741071"/>
    <lineage>
        <taxon>Bacteria</taxon>
        <taxon>Pseudomonadati</taxon>
        <taxon>Myxococcota</taxon>
        <taxon>Myxococcia</taxon>
        <taxon>Myxococcales</taxon>
        <taxon>Sorangiineae</taxon>
        <taxon>Pendulisporaceae</taxon>
        <taxon>Pendulispora</taxon>
    </lineage>
</organism>
<accession>A0ABZ2LL17</accession>
<gene>
    <name evidence="2" type="ORF">LZC94_26580</name>
</gene>
<reference evidence="2 3" key="1">
    <citation type="submission" date="2021-12" db="EMBL/GenBank/DDBJ databases">
        <title>Discovery of the Pendulisporaceae a myxobacterial family with distinct sporulation behavior and unique specialized metabolism.</title>
        <authorList>
            <person name="Garcia R."/>
            <person name="Popoff A."/>
            <person name="Bader C.D."/>
            <person name="Loehr J."/>
            <person name="Walesch S."/>
            <person name="Walt C."/>
            <person name="Boldt J."/>
            <person name="Bunk B."/>
            <person name="Haeckl F.J.F.P.J."/>
            <person name="Gunesch A.P."/>
            <person name="Birkelbach J."/>
            <person name="Nuebel U."/>
            <person name="Pietschmann T."/>
            <person name="Bach T."/>
            <person name="Mueller R."/>
        </authorList>
    </citation>
    <scope>NUCLEOTIDE SEQUENCE [LARGE SCALE GENOMIC DNA]</scope>
    <source>
        <strain evidence="2 3">MSr11954</strain>
    </source>
</reference>
<sequence>MERSLEPAERRARTTLTAGIAASFLGLAIAATLDRTLGGALLVFGWGAAAYAVHRLGRLGGKS</sequence>
<keyword evidence="1" id="KW-0812">Transmembrane</keyword>